<feature type="domain" description="Tetrahydrofolate dehydrogenase/cyclohydrolase catalytic" evidence="9">
    <location>
        <begin position="3"/>
        <end position="115"/>
    </location>
</feature>
<dbReference type="InterPro" id="IPR020631">
    <property type="entry name" value="THF_DH/CycHdrlase_NAD-bd_dom"/>
</dbReference>
<dbReference type="Pfam" id="PF02882">
    <property type="entry name" value="THF_DHG_CYH_C"/>
    <property type="match status" value="1"/>
</dbReference>
<dbReference type="Gene3D" id="3.40.50.720">
    <property type="entry name" value="NAD(P)-binding Rossmann-like Domain"/>
    <property type="match status" value="1"/>
</dbReference>
<dbReference type="PANTHER" id="PTHR48099:SF5">
    <property type="entry name" value="C-1-TETRAHYDROFOLATE SYNTHASE, CYTOPLASMIC"/>
    <property type="match status" value="1"/>
</dbReference>
<dbReference type="Pfam" id="PF00763">
    <property type="entry name" value="THF_DHG_CYH"/>
    <property type="match status" value="1"/>
</dbReference>
<dbReference type="GO" id="GO:0006164">
    <property type="term" value="P:purine nucleotide biosynthetic process"/>
    <property type="evidence" value="ECO:0007669"/>
    <property type="project" value="UniProtKB-KW"/>
</dbReference>
<feature type="domain" description="Tetrahydrofolate dehydrogenase/cyclohydrolase NAD(P)-binding" evidence="10">
    <location>
        <begin position="161"/>
        <end position="286"/>
    </location>
</feature>
<accession>A0A0G0E4G1</accession>
<evidence type="ECO:0000256" key="1">
    <source>
        <dbReference type="ARBA" id="ARBA00004777"/>
    </source>
</evidence>
<organism evidence="11 12">
    <name type="scientific">Candidatus Roizmanbacteria bacterium GW2011_GWA2_36_23</name>
    <dbReference type="NCBI Taxonomy" id="1618480"/>
    <lineage>
        <taxon>Bacteria</taxon>
        <taxon>Candidatus Roizmaniibacteriota</taxon>
    </lineage>
</organism>
<keyword evidence="5" id="KW-0521">NADP</keyword>
<dbReference type="GO" id="GO:0004477">
    <property type="term" value="F:methenyltetrahydrofolate cyclohydrolase activity"/>
    <property type="evidence" value="ECO:0007669"/>
    <property type="project" value="TreeGrafter"/>
</dbReference>
<evidence type="ECO:0000259" key="9">
    <source>
        <dbReference type="Pfam" id="PF00763"/>
    </source>
</evidence>
<keyword evidence="7" id="KW-0028">Amino-acid biosynthesis</keyword>
<evidence type="ECO:0000256" key="8">
    <source>
        <dbReference type="ARBA" id="ARBA00023268"/>
    </source>
</evidence>
<keyword evidence="6" id="KW-0560">Oxidoreductase</keyword>
<comment type="caution">
    <text evidence="11">The sequence shown here is derived from an EMBL/GenBank/DDBJ whole genome shotgun (WGS) entry which is preliminary data.</text>
</comment>
<evidence type="ECO:0000256" key="6">
    <source>
        <dbReference type="ARBA" id="ARBA00023002"/>
    </source>
</evidence>
<dbReference type="InterPro" id="IPR000672">
    <property type="entry name" value="THF_DH/CycHdrlase"/>
</dbReference>
<sequence length="287" mass="31868">MKIDGKKISIVISKLLKKEVKKFKKRKLKLVTFLIGDAPDQESFVKIKAKTAKRIGLGFELIQYKTVPSFQVLAQRIKSENETKEVTGIIIQQPLPAQLSTDTVYDYVDLPKEIEGHKNKSTFLPPLGLAVLTILKYIFTGLKMNSDLLVDINKDRQFFKKALKNKKVVVIGRGVTGGKPIGKTLNEVKINYIAINSKTPAPQSFLKEADIIITAVGKYVITPDCVKPGAIIINAGVRKENNILKGDFEENEIKNIAGFYTPTPGGIGPIDVIYLYKNLIDAAKLQK</sequence>
<protein>
    <submittedName>
        <fullName evidence="11">Bifunctional protein FolD</fullName>
    </submittedName>
</protein>
<proteinExistence type="predicted"/>
<name>A0A0G0E4G1_9BACT</name>
<evidence type="ECO:0000313" key="12">
    <source>
        <dbReference type="Proteomes" id="UP000034344"/>
    </source>
</evidence>
<dbReference type="Gene3D" id="3.40.50.10860">
    <property type="entry name" value="Leucine Dehydrogenase, chain A, domain 1"/>
    <property type="match status" value="1"/>
</dbReference>
<gene>
    <name evidence="11" type="ORF">US11_C0004G0028</name>
</gene>
<dbReference type="GO" id="GO:0004488">
    <property type="term" value="F:methylenetetrahydrofolate dehydrogenase (NADP+) activity"/>
    <property type="evidence" value="ECO:0007669"/>
    <property type="project" value="InterPro"/>
</dbReference>
<dbReference type="InterPro" id="IPR046346">
    <property type="entry name" value="Aminoacid_DH-like_N_sf"/>
</dbReference>
<evidence type="ECO:0000256" key="7">
    <source>
        <dbReference type="ARBA" id="ARBA00023167"/>
    </source>
</evidence>
<keyword evidence="2" id="KW-0554">One-carbon metabolism</keyword>
<dbReference type="STRING" id="1618480.US11_C0004G0028"/>
<dbReference type="PRINTS" id="PR00085">
    <property type="entry name" value="THFDHDRGNASE"/>
</dbReference>
<comment type="pathway">
    <text evidence="1">One-carbon metabolism; tetrahydrofolate interconversion.</text>
</comment>
<keyword evidence="7" id="KW-0486">Methionine biosynthesis</keyword>
<evidence type="ECO:0000256" key="5">
    <source>
        <dbReference type="ARBA" id="ARBA00022857"/>
    </source>
</evidence>
<dbReference type="EMBL" id="LBRS01000004">
    <property type="protein sequence ID" value="KKQ01758.1"/>
    <property type="molecule type" value="Genomic_DNA"/>
</dbReference>
<evidence type="ECO:0000259" key="10">
    <source>
        <dbReference type="Pfam" id="PF02882"/>
    </source>
</evidence>
<reference evidence="11 12" key="1">
    <citation type="journal article" date="2015" name="Nature">
        <title>rRNA introns, odd ribosomes, and small enigmatic genomes across a large radiation of phyla.</title>
        <authorList>
            <person name="Brown C.T."/>
            <person name="Hug L.A."/>
            <person name="Thomas B.C."/>
            <person name="Sharon I."/>
            <person name="Castelle C.J."/>
            <person name="Singh A."/>
            <person name="Wilkins M.J."/>
            <person name="Williams K.H."/>
            <person name="Banfield J.F."/>
        </authorList>
    </citation>
    <scope>NUCLEOTIDE SEQUENCE [LARGE SCALE GENOMIC DNA]</scope>
</reference>
<dbReference type="PANTHER" id="PTHR48099">
    <property type="entry name" value="C-1-TETRAHYDROFOLATE SYNTHASE, CYTOPLASMIC-RELATED"/>
    <property type="match status" value="1"/>
</dbReference>
<keyword evidence="8" id="KW-0511">Multifunctional enzyme</keyword>
<dbReference type="SUPFAM" id="SSF51735">
    <property type="entry name" value="NAD(P)-binding Rossmann-fold domains"/>
    <property type="match status" value="1"/>
</dbReference>
<dbReference type="GO" id="GO:0009086">
    <property type="term" value="P:methionine biosynthetic process"/>
    <property type="evidence" value="ECO:0007669"/>
    <property type="project" value="UniProtKB-KW"/>
</dbReference>
<dbReference type="InterPro" id="IPR036291">
    <property type="entry name" value="NAD(P)-bd_dom_sf"/>
</dbReference>
<evidence type="ECO:0000256" key="4">
    <source>
        <dbReference type="ARBA" id="ARBA00022801"/>
    </source>
</evidence>
<dbReference type="AlphaFoldDB" id="A0A0G0E4G1"/>
<dbReference type="SUPFAM" id="SSF53223">
    <property type="entry name" value="Aminoacid dehydrogenase-like, N-terminal domain"/>
    <property type="match status" value="1"/>
</dbReference>
<evidence type="ECO:0000256" key="2">
    <source>
        <dbReference type="ARBA" id="ARBA00022563"/>
    </source>
</evidence>
<evidence type="ECO:0000256" key="3">
    <source>
        <dbReference type="ARBA" id="ARBA00022755"/>
    </source>
</evidence>
<dbReference type="Proteomes" id="UP000034344">
    <property type="component" value="Unassembled WGS sequence"/>
</dbReference>
<dbReference type="GO" id="GO:0005829">
    <property type="term" value="C:cytosol"/>
    <property type="evidence" value="ECO:0007669"/>
    <property type="project" value="TreeGrafter"/>
</dbReference>
<keyword evidence="3" id="KW-0658">Purine biosynthesis</keyword>
<dbReference type="PATRIC" id="fig|1618480.3.peg.339"/>
<evidence type="ECO:0000313" key="11">
    <source>
        <dbReference type="EMBL" id="KKQ01758.1"/>
    </source>
</evidence>
<keyword evidence="4" id="KW-0378">Hydrolase</keyword>
<dbReference type="InterPro" id="IPR020630">
    <property type="entry name" value="THF_DH/CycHdrlase_cat_dom"/>
</dbReference>
<dbReference type="GO" id="GO:0035999">
    <property type="term" value="P:tetrahydrofolate interconversion"/>
    <property type="evidence" value="ECO:0007669"/>
    <property type="project" value="TreeGrafter"/>
</dbReference>